<feature type="region of interest" description="Disordered" evidence="6">
    <location>
        <begin position="185"/>
        <end position="205"/>
    </location>
</feature>
<comment type="similarity">
    <text evidence="2">Belongs to the GINS2/PSF2 family.</text>
</comment>
<comment type="caution">
    <text evidence="9">The sequence shown here is derived from an EMBL/GenBank/DDBJ whole genome shotgun (WGS) entry which is preliminary data.</text>
</comment>
<dbReference type="GO" id="GO:0000727">
    <property type="term" value="P:double-strand break repair via break-induced replication"/>
    <property type="evidence" value="ECO:0007669"/>
    <property type="project" value="TreeGrafter"/>
</dbReference>
<dbReference type="GO" id="GO:0006260">
    <property type="term" value="P:DNA replication"/>
    <property type="evidence" value="ECO:0007669"/>
    <property type="project" value="UniProtKB-KW"/>
</dbReference>
<dbReference type="OrthoDB" id="1938138at2759"/>
<reference evidence="10" key="1">
    <citation type="submission" date="2017-01" db="EMBL/GenBank/DDBJ databases">
        <title>Comparative genomics of anhydrobiosis in the tardigrade Hypsibius dujardini.</title>
        <authorList>
            <person name="Yoshida Y."/>
            <person name="Koutsovoulos G."/>
            <person name="Laetsch D."/>
            <person name="Stevens L."/>
            <person name="Kumar S."/>
            <person name="Horikawa D."/>
            <person name="Ishino K."/>
            <person name="Komine S."/>
            <person name="Tomita M."/>
            <person name="Blaxter M."/>
            <person name="Arakawa K."/>
        </authorList>
    </citation>
    <scope>NUCLEOTIDE SEQUENCE [LARGE SCALE GENOMIC DNA]</scope>
    <source>
        <strain evidence="10">Z151</strain>
    </source>
</reference>
<dbReference type="Pfam" id="PF25005">
    <property type="entry name" value="PSF2_N"/>
    <property type="match status" value="1"/>
</dbReference>
<evidence type="ECO:0000256" key="2">
    <source>
        <dbReference type="ARBA" id="ARBA00010565"/>
    </source>
</evidence>
<name>A0A1W0X0P7_HYPEX</name>
<evidence type="ECO:0000256" key="6">
    <source>
        <dbReference type="SAM" id="MobiDB-lite"/>
    </source>
</evidence>
<dbReference type="EMBL" id="MTYJ01000026">
    <property type="protein sequence ID" value="OQV21018.1"/>
    <property type="molecule type" value="Genomic_DNA"/>
</dbReference>
<keyword evidence="3" id="KW-0235">DNA replication</keyword>
<proteinExistence type="inferred from homology"/>
<feature type="domain" description="DNA replication complex GINS protein PSF2 N-terminal" evidence="8">
    <location>
        <begin position="7"/>
        <end position="66"/>
    </location>
</feature>
<dbReference type="Gene3D" id="1.20.58.1020">
    <property type="match status" value="1"/>
</dbReference>
<evidence type="ECO:0000313" key="10">
    <source>
        <dbReference type="Proteomes" id="UP000192578"/>
    </source>
</evidence>
<dbReference type="InterPro" id="IPR021151">
    <property type="entry name" value="GINS_A"/>
</dbReference>
<dbReference type="GO" id="GO:0000811">
    <property type="term" value="C:GINS complex"/>
    <property type="evidence" value="ECO:0007669"/>
    <property type="project" value="TreeGrafter"/>
</dbReference>
<evidence type="ECO:0000256" key="3">
    <source>
        <dbReference type="ARBA" id="ARBA00022705"/>
    </source>
</evidence>
<evidence type="ECO:0000256" key="1">
    <source>
        <dbReference type="ARBA" id="ARBA00004123"/>
    </source>
</evidence>
<dbReference type="InterPro" id="IPR036224">
    <property type="entry name" value="GINS_bundle-like_dom_sf"/>
</dbReference>
<gene>
    <name evidence="9" type="ORF">BV898_05091</name>
</gene>
<evidence type="ECO:0000256" key="4">
    <source>
        <dbReference type="ARBA" id="ARBA00023242"/>
    </source>
</evidence>
<dbReference type="PANTHER" id="PTHR12772:SF0">
    <property type="entry name" value="DNA REPLICATION COMPLEX GINS PROTEIN PSF2"/>
    <property type="match status" value="1"/>
</dbReference>
<protein>
    <recommendedName>
        <fullName evidence="5">GINS complex subunit 2</fullName>
    </recommendedName>
</protein>
<dbReference type="CDD" id="cd11712">
    <property type="entry name" value="GINS_A_psf2"/>
    <property type="match status" value="1"/>
</dbReference>
<dbReference type="AlphaFoldDB" id="A0A1W0X0P7"/>
<dbReference type="InterPro" id="IPR056784">
    <property type="entry name" value="PSF2_N"/>
</dbReference>
<dbReference type="SUPFAM" id="SSF160059">
    <property type="entry name" value="PriA/YqbF domain"/>
    <property type="match status" value="1"/>
</dbReference>
<feature type="domain" description="GINS subunit" evidence="7">
    <location>
        <begin position="70"/>
        <end position="137"/>
    </location>
</feature>
<evidence type="ECO:0000256" key="5">
    <source>
        <dbReference type="ARBA" id="ARBA00030871"/>
    </source>
</evidence>
<keyword evidence="4" id="KW-0539">Nucleus</keyword>
<dbReference type="CDD" id="cd21694">
    <property type="entry name" value="GINS_B_Psf2"/>
    <property type="match status" value="1"/>
</dbReference>
<sequence>MSTGTFDPDELEFLAEDIFVTIIPNVKFPIFYMLSGDIGPMEPNIPVEVPLWLAVHMRQRRQCRLVVPEWLSLEALMEQKDRELKLDLFGEVPGPFYVEMSQIILDNFTEEIPDSNKIRRLVKDIIDIRLSKLRGTVGLHVKKSEMYAVVNNITQIELCSLRNLLTRGMDQLDMLKNAGLHNAGGASQSFSDDSSALEVSSMNPS</sequence>
<accession>A0A1W0X0P7</accession>
<evidence type="ECO:0000259" key="8">
    <source>
        <dbReference type="Pfam" id="PF25005"/>
    </source>
</evidence>
<dbReference type="SUPFAM" id="SSF158573">
    <property type="entry name" value="GINS helical bundle-like"/>
    <property type="match status" value="1"/>
</dbReference>
<evidence type="ECO:0000313" key="9">
    <source>
        <dbReference type="EMBL" id="OQV21018.1"/>
    </source>
</evidence>
<dbReference type="Proteomes" id="UP000192578">
    <property type="component" value="Unassembled WGS sequence"/>
</dbReference>
<dbReference type="Pfam" id="PF05916">
    <property type="entry name" value="Sld5"/>
    <property type="match status" value="1"/>
</dbReference>
<comment type="subcellular location">
    <subcellularLocation>
        <location evidence="1">Nucleus</location>
    </subcellularLocation>
</comment>
<dbReference type="FunFam" id="3.40.5.50:FF:000001">
    <property type="entry name" value="DNA replication complex GINS protein PSF2"/>
    <property type="match status" value="1"/>
</dbReference>
<evidence type="ECO:0000259" key="7">
    <source>
        <dbReference type="Pfam" id="PF05916"/>
    </source>
</evidence>
<dbReference type="Gene3D" id="3.40.5.50">
    <property type="match status" value="1"/>
</dbReference>
<organism evidence="9 10">
    <name type="scientific">Hypsibius exemplaris</name>
    <name type="common">Freshwater tardigrade</name>
    <dbReference type="NCBI Taxonomy" id="2072580"/>
    <lineage>
        <taxon>Eukaryota</taxon>
        <taxon>Metazoa</taxon>
        <taxon>Ecdysozoa</taxon>
        <taxon>Tardigrada</taxon>
        <taxon>Eutardigrada</taxon>
        <taxon>Parachela</taxon>
        <taxon>Hypsibioidea</taxon>
        <taxon>Hypsibiidae</taxon>
        <taxon>Hypsibius</taxon>
    </lineage>
</organism>
<dbReference type="PANTHER" id="PTHR12772">
    <property type="entry name" value="DNA REPLICATION COMPLEX GINS PROTEIN PSF2"/>
    <property type="match status" value="1"/>
</dbReference>
<dbReference type="InterPro" id="IPR007257">
    <property type="entry name" value="GINS_Psf2"/>
</dbReference>
<keyword evidence="10" id="KW-1185">Reference proteome</keyword>